<keyword evidence="6" id="KW-0902">Two-component regulatory system</keyword>
<evidence type="ECO:0000256" key="4">
    <source>
        <dbReference type="ARBA" id="ARBA00022679"/>
    </source>
</evidence>
<dbReference type="EMBL" id="JAEMUK010000011">
    <property type="protein sequence ID" value="MBJ7543056.1"/>
    <property type="molecule type" value="Genomic_DNA"/>
</dbReference>
<feature type="domain" description="Histidine kinase" evidence="9">
    <location>
        <begin position="225"/>
        <end position="447"/>
    </location>
</feature>
<evidence type="ECO:0000256" key="1">
    <source>
        <dbReference type="ARBA" id="ARBA00000085"/>
    </source>
</evidence>
<dbReference type="GO" id="GO:0016036">
    <property type="term" value="P:cellular response to phosphate starvation"/>
    <property type="evidence" value="ECO:0007669"/>
    <property type="project" value="TreeGrafter"/>
</dbReference>
<evidence type="ECO:0000256" key="6">
    <source>
        <dbReference type="ARBA" id="ARBA00023012"/>
    </source>
</evidence>
<dbReference type="SMART" id="SM00388">
    <property type="entry name" value="HisKA"/>
    <property type="match status" value="1"/>
</dbReference>
<dbReference type="InterPro" id="IPR004358">
    <property type="entry name" value="Sig_transdc_His_kin-like_C"/>
</dbReference>
<dbReference type="SUPFAM" id="SSF47384">
    <property type="entry name" value="Homodimeric domain of signal transducing histidine kinase"/>
    <property type="match status" value="1"/>
</dbReference>
<protein>
    <recommendedName>
        <fullName evidence="2">histidine kinase</fullName>
        <ecNumber evidence="2">2.7.13.3</ecNumber>
    </recommendedName>
</protein>
<organism evidence="10 11">
    <name type="scientific">Rhodomicrobium udaipurense</name>
    <dbReference type="NCBI Taxonomy" id="1202716"/>
    <lineage>
        <taxon>Bacteria</taxon>
        <taxon>Pseudomonadati</taxon>
        <taxon>Pseudomonadota</taxon>
        <taxon>Alphaproteobacteria</taxon>
        <taxon>Hyphomicrobiales</taxon>
        <taxon>Hyphomicrobiaceae</taxon>
        <taxon>Rhodomicrobium</taxon>
    </lineage>
</organism>
<dbReference type="InterPro" id="IPR036097">
    <property type="entry name" value="HisK_dim/P_sf"/>
</dbReference>
<keyword evidence="3" id="KW-0597">Phosphoprotein</keyword>
<dbReference type="InterPro" id="IPR005467">
    <property type="entry name" value="His_kinase_dom"/>
</dbReference>
<evidence type="ECO:0000313" key="11">
    <source>
        <dbReference type="Proteomes" id="UP000623250"/>
    </source>
</evidence>
<evidence type="ECO:0000256" key="3">
    <source>
        <dbReference type="ARBA" id="ARBA00022553"/>
    </source>
</evidence>
<name>A0A8I1KJL1_9HYPH</name>
<dbReference type="PROSITE" id="PS50109">
    <property type="entry name" value="HIS_KIN"/>
    <property type="match status" value="1"/>
</dbReference>
<reference evidence="10 11" key="1">
    <citation type="submission" date="2020-12" db="EMBL/GenBank/DDBJ databases">
        <title>Revised draft genomes of Rhodomicrobium vannielii ATCC 17100 and Rhodomicrobium udaipurense JA643.</title>
        <authorList>
            <person name="Conners E.M."/>
            <person name="Davenport E.J."/>
            <person name="Bose A."/>
        </authorList>
    </citation>
    <scope>NUCLEOTIDE SEQUENCE [LARGE SCALE GENOMIC DNA]</scope>
    <source>
        <strain evidence="10 11">JA643</strain>
    </source>
</reference>
<dbReference type="SUPFAM" id="SSF55874">
    <property type="entry name" value="ATPase domain of HSP90 chaperone/DNA topoisomerase II/histidine kinase"/>
    <property type="match status" value="1"/>
</dbReference>
<evidence type="ECO:0000256" key="5">
    <source>
        <dbReference type="ARBA" id="ARBA00022777"/>
    </source>
</evidence>
<comment type="caution">
    <text evidence="10">The sequence shown here is derived from an EMBL/GenBank/DDBJ whole genome shotgun (WGS) entry which is preliminary data.</text>
</comment>
<proteinExistence type="predicted"/>
<dbReference type="SMART" id="SM00387">
    <property type="entry name" value="HATPase_c"/>
    <property type="match status" value="1"/>
</dbReference>
<evidence type="ECO:0000313" key="10">
    <source>
        <dbReference type="EMBL" id="MBJ7543056.1"/>
    </source>
</evidence>
<dbReference type="AlphaFoldDB" id="A0A8I1KJL1"/>
<dbReference type="FunFam" id="3.30.565.10:FF:000006">
    <property type="entry name" value="Sensor histidine kinase WalK"/>
    <property type="match status" value="1"/>
</dbReference>
<dbReference type="PANTHER" id="PTHR45453:SF1">
    <property type="entry name" value="PHOSPHATE REGULON SENSOR PROTEIN PHOR"/>
    <property type="match status" value="1"/>
</dbReference>
<dbReference type="CDD" id="cd00082">
    <property type="entry name" value="HisKA"/>
    <property type="match status" value="1"/>
</dbReference>
<accession>A0A8I1KJL1</accession>
<dbReference type="InterPro" id="IPR050351">
    <property type="entry name" value="BphY/WalK/GraS-like"/>
</dbReference>
<dbReference type="InterPro" id="IPR036890">
    <property type="entry name" value="HATPase_C_sf"/>
</dbReference>
<dbReference type="Proteomes" id="UP000623250">
    <property type="component" value="Unassembled WGS sequence"/>
</dbReference>
<dbReference type="Pfam" id="PF00512">
    <property type="entry name" value="HisKA"/>
    <property type="match status" value="1"/>
</dbReference>
<sequence length="467" mass="50629">MLEVYRDSDSKRFSDGIFRPRVVPAAPGSGLLPRHGVLSRLYLRRWLVLLAAAVIGLLSLFHGLPLGAPTAAILTFVAGAAFIPVSRTRLRYDAVSVDRAKEETLAVAKPIADALPDPAILLARDGTILAFNGKARDLFEGLKNGAHISSATRSPQVLDAVMECGPANRQQTVTFSERVPVERHMAATVSWLVLPSDAGPSILVYLRDLTEQRRLDQLRADFIANASHEIKTPLASLSGFIQTLHGAARHDEAARDRFLPIMAKQAERMARLIDNLMSLSRVEMRAHLKPQGEVAIADLVEQACEALEPMAAEADVTVAVESEVGDVTVLGDRDELTQVFINLVHNAIKYGRKAGSVQVKLKRQRSGSQDMIAISVEDDGPGILGQHLPRLTERFYRVAGAAGHEKGGTGLGLAIVKHVVNRHRGELRIASEVGSGSKFTVLLAEHKSNLGLLEVVFKPTAQPTLEE</sequence>
<keyword evidence="8" id="KW-0812">Transmembrane</keyword>
<dbReference type="Gene3D" id="1.10.287.130">
    <property type="match status" value="1"/>
</dbReference>
<keyword evidence="8" id="KW-1133">Transmembrane helix</keyword>
<dbReference type="GO" id="GO:0004721">
    <property type="term" value="F:phosphoprotein phosphatase activity"/>
    <property type="evidence" value="ECO:0007669"/>
    <property type="project" value="TreeGrafter"/>
</dbReference>
<evidence type="ECO:0000256" key="2">
    <source>
        <dbReference type="ARBA" id="ARBA00012438"/>
    </source>
</evidence>
<evidence type="ECO:0000259" key="9">
    <source>
        <dbReference type="PROSITE" id="PS50109"/>
    </source>
</evidence>
<dbReference type="InterPro" id="IPR003661">
    <property type="entry name" value="HisK_dim/P_dom"/>
</dbReference>
<comment type="catalytic activity">
    <reaction evidence="1">
        <text>ATP + protein L-histidine = ADP + protein N-phospho-L-histidine.</text>
        <dbReference type="EC" id="2.7.13.3"/>
    </reaction>
</comment>
<dbReference type="RefSeq" id="WP_052037006.1">
    <property type="nucleotide sequence ID" value="NZ_JAEMUK010000011.1"/>
</dbReference>
<keyword evidence="7 8" id="KW-0472">Membrane</keyword>
<dbReference type="GO" id="GO:0000155">
    <property type="term" value="F:phosphorelay sensor kinase activity"/>
    <property type="evidence" value="ECO:0007669"/>
    <property type="project" value="InterPro"/>
</dbReference>
<dbReference type="GO" id="GO:0005886">
    <property type="term" value="C:plasma membrane"/>
    <property type="evidence" value="ECO:0007669"/>
    <property type="project" value="TreeGrafter"/>
</dbReference>
<dbReference type="Gene3D" id="3.30.565.10">
    <property type="entry name" value="Histidine kinase-like ATPase, C-terminal domain"/>
    <property type="match status" value="1"/>
</dbReference>
<dbReference type="PRINTS" id="PR00344">
    <property type="entry name" value="BCTRLSENSOR"/>
</dbReference>
<gene>
    <name evidence="10" type="ORF">JDN41_05735</name>
</gene>
<dbReference type="EC" id="2.7.13.3" evidence="2"/>
<feature type="transmembrane region" description="Helical" evidence="8">
    <location>
        <begin position="42"/>
        <end position="61"/>
    </location>
</feature>
<dbReference type="PANTHER" id="PTHR45453">
    <property type="entry name" value="PHOSPHATE REGULON SENSOR PROTEIN PHOR"/>
    <property type="match status" value="1"/>
</dbReference>
<evidence type="ECO:0000256" key="8">
    <source>
        <dbReference type="SAM" id="Phobius"/>
    </source>
</evidence>
<keyword evidence="4" id="KW-0808">Transferase</keyword>
<dbReference type="InterPro" id="IPR003594">
    <property type="entry name" value="HATPase_dom"/>
</dbReference>
<evidence type="ECO:0000256" key="7">
    <source>
        <dbReference type="ARBA" id="ARBA00023136"/>
    </source>
</evidence>
<keyword evidence="11" id="KW-1185">Reference proteome</keyword>
<keyword evidence="5 10" id="KW-0418">Kinase</keyword>
<dbReference type="FunFam" id="1.10.287.130:FF:000001">
    <property type="entry name" value="Two-component sensor histidine kinase"/>
    <property type="match status" value="1"/>
</dbReference>
<dbReference type="Pfam" id="PF02518">
    <property type="entry name" value="HATPase_c"/>
    <property type="match status" value="1"/>
</dbReference>